<dbReference type="GO" id="GO:1904680">
    <property type="term" value="F:peptide transmembrane transporter activity"/>
    <property type="evidence" value="ECO:0007669"/>
    <property type="project" value="TreeGrafter"/>
</dbReference>
<name>A0A540VJ39_9CHLR</name>
<gene>
    <name evidence="4" type="ORF">FKZ61_05575</name>
</gene>
<dbReference type="Pfam" id="PF00496">
    <property type="entry name" value="SBP_bac_5"/>
    <property type="match status" value="1"/>
</dbReference>
<evidence type="ECO:0000313" key="4">
    <source>
        <dbReference type="EMBL" id="TQE96732.1"/>
    </source>
</evidence>
<dbReference type="GO" id="GO:0015833">
    <property type="term" value="P:peptide transport"/>
    <property type="evidence" value="ECO:0007669"/>
    <property type="project" value="TreeGrafter"/>
</dbReference>
<dbReference type="CDD" id="cd00995">
    <property type="entry name" value="PBP2_NikA_DppA_OppA_like"/>
    <property type="match status" value="1"/>
</dbReference>
<dbReference type="InParanoid" id="A0A540VJ39"/>
<keyword evidence="2" id="KW-0732">Signal</keyword>
<dbReference type="PIRSF" id="PIRSF002741">
    <property type="entry name" value="MppA"/>
    <property type="match status" value="1"/>
</dbReference>
<dbReference type="PROSITE" id="PS51257">
    <property type="entry name" value="PROKAR_LIPOPROTEIN"/>
    <property type="match status" value="1"/>
</dbReference>
<dbReference type="GO" id="GO:0043190">
    <property type="term" value="C:ATP-binding cassette (ABC) transporter complex"/>
    <property type="evidence" value="ECO:0007669"/>
    <property type="project" value="InterPro"/>
</dbReference>
<protein>
    <submittedName>
        <fullName evidence="4">ABC transporter substrate-binding protein</fullName>
    </submittedName>
</protein>
<dbReference type="InterPro" id="IPR030678">
    <property type="entry name" value="Peptide/Ni-bd"/>
</dbReference>
<evidence type="ECO:0000313" key="5">
    <source>
        <dbReference type="Proteomes" id="UP000317371"/>
    </source>
</evidence>
<dbReference type="RefSeq" id="WP_141609104.1">
    <property type="nucleotide sequence ID" value="NZ_VIGC02000006.1"/>
</dbReference>
<dbReference type="SUPFAM" id="SSF53850">
    <property type="entry name" value="Periplasmic binding protein-like II"/>
    <property type="match status" value="1"/>
</dbReference>
<feature type="chain" id="PRO_5023005537" evidence="2">
    <location>
        <begin position="25"/>
        <end position="575"/>
    </location>
</feature>
<sequence length="575" mass="64635">MNGRLRYFPLMLLALALWLVAACAQPAETGSGAPPPADAPQPTQEAAATTEMSASTDRPWINLCESEPQAGGSITLAIADDAMVGRNWLARGSTNESFIFSQLVDLSIEDAETFEPDVASSWEISEDGLTYVYHLRDDVLWHDGEQLTAEDVKWTIEMVSHPDSGVTIRTVLPLDAIAGYEAFVQGEADEITGVQVLDDYTVQITLSAPRADFFYGMGGMNLYPKHIWEGIPFAEMTTSPYAREQVVGSGPFKMGEFVPDQYYILEAFDDYYKGRPYLDQLIFRIGLTSVASWMPGLESGEIQVGNMVNGLDRERVEANDALTVVGAPLPGAMSIWPNHRNFPDKRVLQALMYAIDREAITQGVYGPGQALPYDYDNVDPNHNWISPNINDYPYDVEKAKALLAEAGWDPNRELEFITYYQTELDRNVVAAMQQFWAEAGIKVNVAHMDAPSWAARVYEEPDYDLAYGCCGISVPFEYARYSCANVPPNGLNVSAYCNEEVDRLVQEAMVEPNAEARKQLWYRISEITNEEMLHLTLFQQDRRHAISKNVCNYQFRQWSNIVWPERNPHTWYLGQ</sequence>
<dbReference type="Gene3D" id="3.40.190.10">
    <property type="entry name" value="Periplasmic binding protein-like II"/>
    <property type="match status" value="1"/>
</dbReference>
<dbReference type="InterPro" id="IPR000914">
    <property type="entry name" value="SBP_5_dom"/>
</dbReference>
<feature type="domain" description="Solute-binding protein family 5" evidence="3">
    <location>
        <begin position="114"/>
        <end position="466"/>
    </location>
</feature>
<feature type="compositionally biased region" description="Low complexity" evidence="1">
    <location>
        <begin position="40"/>
        <end position="52"/>
    </location>
</feature>
<accession>A0A540VJ39</accession>
<dbReference type="Proteomes" id="UP000317371">
    <property type="component" value="Unassembled WGS sequence"/>
</dbReference>
<proteinExistence type="predicted"/>
<keyword evidence="5" id="KW-1185">Reference proteome</keyword>
<evidence type="ECO:0000259" key="3">
    <source>
        <dbReference type="Pfam" id="PF00496"/>
    </source>
</evidence>
<reference evidence="4 5" key="1">
    <citation type="submission" date="2019-06" db="EMBL/GenBank/DDBJ databases">
        <title>Genome sequence of Litorilinea aerophila BAA-2444.</title>
        <authorList>
            <person name="Maclea K.S."/>
            <person name="Maurais E.G."/>
            <person name="Iannazzi L.C."/>
        </authorList>
    </citation>
    <scope>NUCLEOTIDE SEQUENCE [LARGE SCALE GENOMIC DNA]</scope>
    <source>
        <strain evidence="4 5">ATCC BAA-2444</strain>
    </source>
</reference>
<feature type="signal peptide" evidence="2">
    <location>
        <begin position="1"/>
        <end position="24"/>
    </location>
</feature>
<dbReference type="OrthoDB" id="9783874at2"/>
<dbReference type="InterPro" id="IPR039424">
    <property type="entry name" value="SBP_5"/>
</dbReference>
<dbReference type="GO" id="GO:0042597">
    <property type="term" value="C:periplasmic space"/>
    <property type="evidence" value="ECO:0007669"/>
    <property type="project" value="UniProtKB-ARBA"/>
</dbReference>
<organism evidence="4 5">
    <name type="scientific">Litorilinea aerophila</name>
    <dbReference type="NCBI Taxonomy" id="1204385"/>
    <lineage>
        <taxon>Bacteria</taxon>
        <taxon>Bacillati</taxon>
        <taxon>Chloroflexota</taxon>
        <taxon>Caldilineae</taxon>
        <taxon>Caldilineales</taxon>
        <taxon>Caldilineaceae</taxon>
        <taxon>Litorilinea</taxon>
    </lineage>
</organism>
<dbReference type="AlphaFoldDB" id="A0A540VJ39"/>
<evidence type="ECO:0000256" key="1">
    <source>
        <dbReference type="SAM" id="MobiDB-lite"/>
    </source>
</evidence>
<evidence type="ECO:0000256" key="2">
    <source>
        <dbReference type="SAM" id="SignalP"/>
    </source>
</evidence>
<dbReference type="EMBL" id="VIGC01000006">
    <property type="protein sequence ID" value="TQE96732.1"/>
    <property type="molecule type" value="Genomic_DNA"/>
</dbReference>
<feature type="region of interest" description="Disordered" evidence="1">
    <location>
        <begin position="28"/>
        <end position="52"/>
    </location>
</feature>
<dbReference type="PANTHER" id="PTHR30290">
    <property type="entry name" value="PERIPLASMIC BINDING COMPONENT OF ABC TRANSPORTER"/>
    <property type="match status" value="1"/>
</dbReference>
<dbReference type="Gene3D" id="3.90.76.10">
    <property type="entry name" value="Dipeptide-binding Protein, Domain 1"/>
    <property type="match status" value="1"/>
</dbReference>
<comment type="caution">
    <text evidence="4">The sequence shown here is derived from an EMBL/GenBank/DDBJ whole genome shotgun (WGS) entry which is preliminary data.</text>
</comment>
<dbReference type="Gene3D" id="3.10.105.10">
    <property type="entry name" value="Dipeptide-binding Protein, Domain 3"/>
    <property type="match status" value="1"/>
</dbReference>